<keyword evidence="2" id="KW-1003">Cell membrane</keyword>
<feature type="domain" description="ComEC/Rec2-related protein" evidence="7">
    <location>
        <begin position="155"/>
        <end position="392"/>
    </location>
</feature>
<comment type="subcellular location">
    <subcellularLocation>
        <location evidence="1">Cell membrane</location>
        <topology evidence="1">Multi-pass membrane protein</topology>
    </subcellularLocation>
</comment>
<evidence type="ECO:0000256" key="6">
    <source>
        <dbReference type="SAM" id="Phobius"/>
    </source>
</evidence>
<gene>
    <name evidence="8" type="ORF">CAMGR0001_2877</name>
</gene>
<evidence type="ECO:0000256" key="4">
    <source>
        <dbReference type="ARBA" id="ARBA00022989"/>
    </source>
</evidence>
<dbReference type="RefSeq" id="WP_005873173.1">
    <property type="nucleotide sequence ID" value="NZ_ACYG01000031.1"/>
</dbReference>
<dbReference type="InterPro" id="IPR052159">
    <property type="entry name" value="Competence_DNA_uptake"/>
</dbReference>
<sequence>MKLQLFYSKREILYFLLILLGILSINLGLKFYEFKEFRAKNYAFYDAQILNAYTKTNERGRTYTVLKLKTADFTLYTTAGLGREFHRFARVNIGIVTKNVKFLDFLKQRFYAPNFKISAETAPSGAKWRAISFVRAQHEDEMTADLYSALYFATEISKPLRASVTNWGIAHIISISGFHLGIIFSTVFLLAMPIYRYFQDRYFPYRSAKRDLSVFVIVLMSGYLFVLDFTPSFLRSLAMCCVGFYLAMRNFYVVKFTNLFLTIALLLAFFPHLAFSIGFYFSCLGVLYIFLYLHHFAPKFKLWQNVILFNLYVWLSMNVAVYYFFPTASLQQLSVMPLGYVFVIFYPLSIFLHLFGLGGALDTPLLAFLNFALPSFQAQIPPLLFALANICALAAIKLRYAALGCAIIGISPIFFIT</sequence>
<protein>
    <submittedName>
        <fullName evidence="8">ComEC/Rec2-like protein</fullName>
    </submittedName>
</protein>
<accession>C8PL86</accession>
<feature type="transmembrane region" description="Helical" evidence="6">
    <location>
        <begin position="302"/>
        <end position="325"/>
    </location>
</feature>
<feature type="transmembrane region" description="Helical" evidence="6">
    <location>
        <begin position="259"/>
        <end position="290"/>
    </location>
</feature>
<keyword evidence="9" id="KW-1185">Reference proteome</keyword>
<evidence type="ECO:0000259" key="7">
    <source>
        <dbReference type="Pfam" id="PF03772"/>
    </source>
</evidence>
<evidence type="ECO:0000256" key="2">
    <source>
        <dbReference type="ARBA" id="ARBA00022475"/>
    </source>
</evidence>
<dbReference type="Proteomes" id="UP000005709">
    <property type="component" value="Unassembled WGS sequence"/>
</dbReference>
<keyword evidence="5 6" id="KW-0472">Membrane</keyword>
<dbReference type="PANTHER" id="PTHR30619">
    <property type="entry name" value="DNA INTERNALIZATION/COMPETENCE PROTEIN COMEC/REC2"/>
    <property type="match status" value="1"/>
</dbReference>
<feature type="transmembrane region" description="Helical" evidence="6">
    <location>
        <begin position="400"/>
        <end position="416"/>
    </location>
</feature>
<keyword evidence="3 6" id="KW-0812">Transmembrane</keyword>
<dbReference type="InterPro" id="IPR004477">
    <property type="entry name" value="ComEC_N"/>
</dbReference>
<dbReference type="AlphaFoldDB" id="C8PL86"/>
<dbReference type="Pfam" id="PF03772">
    <property type="entry name" value="Competence"/>
    <property type="match status" value="1"/>
</dbReference>
<feature type="transmembrane region" description="Helical" evidence="6">
    <location>
        <begin position="337"/>
        <end position="356"/>
    </location>
</feature>
<dbReference type="eggNOG" id="COG0658">
    <property type="taxonomic scope" value="Bacteria"/>
</dbReference>
<name>C8PL86_9BACT</name>
<feature type="transmembrane region" description="Helical" evidence="6">
    <location>
        <begin position="376"/>
        <end position="395"/>
    </location>
</feature>
<feature type="transmembrane region" description="Helical" evidence="6">
    <location>
        <begin position="12"/>
        <end position="32"/>
    </location>
</feature>
<dbReference type="EMBL" id="ACYG01000031">
    <property type="protein sequence ID" value="EEV16501.1"/>
    <property type="molecule type" value="Genomic_DNA"/>
</dbReference>
<comment type="caution">
    <text evidence="8">The sequence shown here is derived from an EMBL/GenBank/DDBJ whole genome shotgun (WGS) entry which is preliminary data.</text>
</comment>
<evidence type="ECO:0000313" key="8">
    <source>
        <dbReference type="EMBL" id="EEV16501.1"/>
    </source>
</evidence>
<evidence type="ECO:0000256" key="1">
    <source>
        <dbReference type="ARBA" id="ARBA00004651"/>
    </source>
</evidence>
<organism evidence="8 9">
    <name type="scientific">Campylobacter gracilis RM3268</name>
    <dbReference type="NCBI Taxonomy" id="553220"/>
    <lineage>
        <taxon>Bacteria</taxon>
        <taxon>Pseudomonadati</taxon>
        <taxon>Campylobacterota</taxon>
        <taxon>Epsilonproteobacteria</taxon>
        <taxon>Campylobacterales</taxon>
        <taxon>Campylobacteraceae</taxon>
        <taxon>Campylobacter</taxon>
    </lineage>
</organism>
<proteinExistence type="predicted"/>
<keyword evidence="4 6" id="KW-1133">Transmembrane helix</keyword>
<dbReference type="GO" id="GO:0005886">
    <property type="term" value="C:plasma membrane"/>
    <property type="evidence" value="ECO:0007669"/>
    <property type="project" value="UniProtKB-SubCell"/>
</dbReference>
<evidence type="ECO:0000256" key="5">
    <source>
        <dbReference type="ARBA" id="ARBA00023136"/>
    </source>
</evidence>
<reference evidence="8 9" key="1">
    <citation type="submission" date="2009-07" db="EMBL/GenBank/DDBJ databases">
        <authorList>
            <person name="Madupu R."/>
            <person name="Sebastian Y."/>
            <person name="Durkin A.S."/>
            <person name="Torralba M."/>
            <person name="Methe B."/>
            <person name="Sutton G.G."/>
            <person name="Strausberg R.L."/>
            <person name="Nelson K.E."/>
        </authorList>
    </citation>
    <scope>NUCLEOTIDE SEQUENCE [LARGE SCALE GENOMIC DNA]</scope>
    <source>
        <strain evidence="8 9">RM3268</strain>
    </source>
</reference>
<feature type="transmembrane region" description="Helical" evidence="6">
    <location>
        <begin position="212"/>
        <end position="227"/>
    </location>
</feature>
<dbReference type="PANTHER" id="PTHR30619:SF7">
    <property type="entry name" value="BETA-LACTAMASE DOMAIN PROTEIN"/>
    <property type="match status" value="1"/>
</dbReference>
<dbReference type="STRING" id="824.CGRAC_1729"/>
<evidence type="ECO:0000313" key="9">
    <source>
        <dbReference type="Proteomes" id="UP000005709"/>
    </source>
</evidence>
<evidence type="ECO:0000256" key="3">
    <source>
        <dbReference type="ARBA" id="ARBA00022692"/>
    </source>
</evidence>
<feature type="transmembrane region" description="Helical" evidence="6">
    <location>
        <begin position="169"/>
        <end position="191"/>
    </location>
</feature>